<evidence type="ECO:0000256" key="1">
    <source>
        <dbReference type="SAM" id="SignalP"/>
    </source>
</evidence>
<dbReference type="AlphaFoldDB" id="A0A2K8SFR8"/>
<organism evidence="2 3">
    <name type="scientific">Spiroplasma floricola 23-6</name>
    <dbReference type="NCBI Taxonomy" id="1336749"/>
    <lineage>
        <taxon>Bacteria</taxon>
        <taxon>Bacillati</taxon>
        <taxon>Mycoplasmatota</taxon>
        <taxon>Mollicutes</taxon>
        <taxon>Entomoplasmatales</taxon>
        <taxon>Spiroplasmataceae</taxon>
        <taxon>Spiroplasma</taxon>
    </lineage>
</organism>
<accession>A0A2K8SFR8</accession>
<dbReference type="NCBIfam" id="NF038029">
    <property type="entry name" value="LP_plasma"/>
    <property type="match status" value="1"/>
</dbReference>
<gene>
    <name evidence="2" type="ORF">SFLOR_v1c06200</name>
</gene>
<name>A0A2K8SFR8_9MOLU</name>
<dbReference type="RefSeq" id="WP_100916648.1">
    <property type="nucleotide sequence ID" value="NZ_CP025057.1"/>
</dbReference>
<keyword evidence="1" id="KW-0732">Signal</keyword>
<dbReference type="Proteomes" id="UP000231823">
    <property type="component" value="Chromosome"/>
</dbReference>
<dbReference type="NCBIfam" id="NF045726">
    <property type="entry name" value="XXplasma_LP"/>
    <property type="match status" value="1"/>
</dbReference>
<reference evidence="2 3" key="1">
    <citation type="submission" date="2017-12" db="EMBL/GenBank/DDBJ databases">
        <title>Complete genome sequence of Spiroplasma floricola 23-6 (ATCC 29989).</title>
        <authorList>
            <person name="Tsai Y.-M."/>
            <person name="Wu P.-S."/>
            <person name="Lo W.-S."/>
            <person name="Kuo C.-H."/>
        </authorList>
    </citation>
    <scope>NUCLEOTIDE SEQUENCE [LARGE SCALE GENOMIC DNA]</scope>
    <source>
        <strain evidence="2 3">23-6</strain>
    </source>
</reference>
<proteinExistence type="predicted"/>
<dbReference type="EMBL" id="CP025057">
    <property type="protein sequence ID" value="AUB31670.1"/>
    <property type="molecule type" value="Genomic_DNA"/>
</dbReference>
<evidence type="ECO:0000313" key="3">
    <source>
        <dbReference type="Proteomes" id="UP000231823"/>
    </source>
</evidence>
<dbReference type="InterPro" id="IPR054816">
    <property type="entry name" value="Lipoprotein_mollicutes-type_CS"/>
</dbReference>
<evidence type="ECO:0000313" key="2">
    <source>
        <dbReference type="EMBL" id="AUB31670.1"/>
    </source>
</evidence>
<sequence>MKKLLSLLAATGLVATTSATVVACGQENRSNISLNKSSIDIEQGSTGEILITSDSDLTGIKITGQVENKVTTEIEGKKITIKVSETAEVKDYILEITGTKIHDKAFTVKVKEKGSVQKDVTLDKDSVEIIQGQTGEVNITSTNDLTYVIIKGQVADKVTAKIETKKITITVSETAEIKDYTLIISGTNINEKEFTVKVKEKTVGKTDVTLDKNTVEITQGQTGEVNITSTNDLTGMTIEGQVANKVTTTISNKKITVTVSQDATVQNYNLTIKGTNINDKAFTVNVKAKTA</sequence>
<keyword evidence="3" id="KW-1185">Reference proteome</keyword>
<feature type="signal peptide" evidence="1">
    <location>
        <begin position="1"/>
        <end position="23"/>
    </location>
</feature>
<dbReference type="PROSITE" id="PS51257">
    <property type="entry name" value="PROKAR_LIPOPROTEIN"/>
    <property type="match status" value="1"/>
</dbReference>
<dbReference type="OrthoDB" id="388967at2"/>
<protein>
    <recommendedName>
        <fullName evidence="4">Lipoprotein</fullName>
    </recommendedName>
</protein>
<dbReference type="KEGG" id="sfz:SFLOR_v1c06200"/>
<evidence type="ECO:0008006" key="4">
    <source>
        <dbReference type="Google" id="ProtNLM"/>
    </source>
</evidence>
<feature type="chain" id="PRO_5014603504" description="Lipoprotein" evidence="1">
    <location>
        <begin position="24"/>
        <end position="291"/>
    </location>
</feature>